<name>A0A8D9UHY9_9VIRU</name>
<evidence type="ECO:0000313" key="1">
    <source>
        <dbReference type="EMBL" id="DAD56020.1"/>
    </source>
</evidence>
<protein>
    <submittedName>
        <fullName evidence="1">Uncharacterized protein</fullName>
    </submittedName>
</protein>
<organism evidence="1">
    <name type="scientific">Bacteriophage sp</name>
    <dbReference type="NCBI Taxonomy" id="38018"/>
    <lineage>
        <taxon>Viruses</taxon>
    </lineage>
</organism>
<proteinExistence type="predicted"/>
<sequence>MKIKILKTFLVLSCNKITFKELKGDLKSER</sequence>
<accession>A0A8D9UHY9</accession>
<reference evidence="1" key="1">
    <citation type="journal article" date="2021" name="Proc. Natl. Acad. Sci. U.S.A.">
        <title>A Catalog of Tens of Thousands of Viruses from Human Metagenomes Reveals Hidden Associations with Chronic Diseases.</title>
        <authorList>
            <person name="Tisza M.J."/>
            <person name="Buck C.B."/>
        </authorList>
    </citation>
    <scope>NUCLEOTIDE SEQUENCE</scope>
    <source>
        <strain evidence="1">CtOZu12</strain>
    </source>
</reference>
<dbReference type="EMBL" id="BK029940">
    <property type="protein sequence ID" value="DAD56020.1"/>
    <property type="molecule type" value="Genomic_DNA"/>
</dbReference>